<protein>
    <recommendedName>
        <fullName evidence="4">LysR substrate-binding domain-containing protein</fullName>
    </recommendedName>
</protein>
<dbReference type="GO" id="GO:0000976">
    <property type="term" value="F:transcription cis-regulatory region binding"/>
    <property type="evidence" value="ECO:0007669"/>
    <property type="project" value="TreeGrafter"/>
</dbReference>
<dbReference type="GO" id="GO:0006355">
    <property type="term" value="P:regulation of DNA-templated transcription"/>
    <property type="evidence" value="ECO:0007669"/>
    <property type="project" value="TreeGrafter"/>
</dbReference>
<dbReference type="Proteomes" id="UP000095342">
    <property type="component" value="Chromosome"/>
</dbReference>
<evidence type="ECO:0000313" key="6">
    <source>
        <dbReference type="Proteomes" id="UP000095342"/>
    </source>
</evidence>
<dbReference type="Gene3D" id="3.40.190.290">
    <property type="match status" value="1"/>
</dbReference>
<reference evidence="5 6" key="1">
    <citation type="submission" date="2016-09" db="EMBL/GenBank/DDBJ databases">
        <title>Acidihalobacter prosperus V6 (DSM14174).</title>
        <authorList>
            <person name="Khaleque H.N."/>
            <person name="Ramsay J.P."/>
            <person name="Murphy R.J.T."/>
            <person name="Kaksonen A.H."/>
            <person name="Boxall N.J."/>
            <person name="Watkin E.L.J."/>
        </authorList>
    </citation>
    <scope>NUCLEOTIDE SEQUENCE [LARGE SCALE GENOMIC DNA]</scope>
    <source>
        <strain evidence="5 6">V6</strain>
    </source>
</reference>
<evidence type="ECO:0000313" key="5">
    <source>
        <dbReference type="EMBL" id="AOV16222.1"/>
    </source>
</evidence>
<keyword evidence="2" id="KW-0805">Transcription regulation</keyword>
<gene>
    <name evidence="5" type="ORF">BJI67_03270</name>
</gene>
<evidence type="ECO:0000259" key="4">
    <source>
        <dbReference type="Pfam" id="PF03466"/>
    </source>
</evidence>
<dbReference type="RefSeq" id="WP_070071816.1">
    <property type="nucleotide sequence ID" value="NZ_CP017448.1"/>
</dbReference>
<accession>A0A1D8K5J6</accession>
<evidence type="ECO:0000256" key="2">
    <source>
        <dbReference type="ARBA" id="ARBA00023015"/>
    </source>
</evidence>
<dbReference type="KEGG" id="aaeo:BJI67_03270"/>
<keyword evidence="6" id="KW-1185">Reference proteome</keyword>
<evidence type="ECO:0000256" key="3">
    <source>
        <dbReference type="ARBA" id="ARBA00023163"/>
    </source>
</evidence>
<dbReference type="PANTHER" id="PTHR30126">
    <property type="entry name" value="HTH-TYPE TRANSCRIPTIONAL REGULATOR"/>
    <property type="match status" value="1"/>
</dbReference>
<dbReference type="InterPro" id="IPR005119">
    <property type="entry name" value="LysR_subst-bd"/>
</dbReference>
<keyword evidence="3" id="KW-0804">Transcription</keyword>
<dbReference type="AlphaFoldDB" id="A0A1D8K5J6"/>
<proteinExistence type="inferred from homology"/>
<name>A0A1D8K5J6_9GAMM</name>
<dbReference type="SUPFAM" id="SSF53850">
    <property type="entry name" value="Periplasmic binding protein-like II"/>
    <property type="match status" value="1"/>
</dbReference>
<feature type="domain" description="LysR substrate-binding" evidence="4">
    <location>
        <begin position="26"/>
        <end position="227"/>
    </location>
</feature>
<comment type="similarity">
    <text evidence="1">Belongs to the LysR transcriptional regulatory family.</text>
</comment>
<organism evidence="5 6">
    <name type="scientific">Acidihalobacter aeolianus</name>
    <dbReference type="NCBI Taxonomy" id="2792603"/>
    <lineage>
        <taxon>Bacteria</taxon>
        <taxon>Pseudomonadati</taxon>
        <taxon>Pseudomonadota</taxon>
        <taxon>Gammaproteobacteria</taxon>
        <taxon>Chromatiales</taxon>
        <taxon>Ectothiorhodospiraceae</taxon>
        <taxon>Acidihalobacter</taxon>
    </lineage>
</organism>
<sequence>MLYRRAALLVDQARELERAAQTLSAGWEAEIRIATEIMYPPRFLLACLQRFRQESPLTRIDVIESVLDGTSQALLDRQVDMAIAPRIPAGFLGDPLVRIRTLAVAHPEHPLHKLGRKLSMRDLHAHLHLVVRDSGGNRDLRDYLPVEVEQRLTVSQLSTSIDAVRRGCGFALLPIDHIRDDLHAGRLKPLPLREGNEGAVELYLTLADPGDAGPGVRRLADIIREHAAAECARTQRLV</sequence>
<dbReference type="PANTHER" id="PTHR30126:SF88">
    <property type="entry name" value="TRANSCRIPTIONAL REGULATOR-RELATED"/>
    <property type="match status" value="1"/>
</dbReference>
<evidence type="ECO:0000256" key="1">
    <source>
        <dbReference type="ARBA" id="ARBA00009437"/>
    </source>
</evidence>
<dbReference type="Pfam" id="PF03466">
    <property type="entry name" value="LysR_substrate"/>
    <property type="match status" value="1"/>
</dbReference>
<dbReference type="EMBL" id="CP017448">
    <property type="protein sequence ID" value="AOV16222.1"/>
    <property type="molecule type" value="Genomic_DNA"/>
</dbReference>